<feature type="domain" description="DUF4440" evidence="1">
    <location>
        <begin position="8"/>
        <end position="114"/>
    </location>
</feature>
<protein>
    <recommendedName>
        <fullName evidence="1">DUF4440 domain-containing protein</fullName>
    </recommendedName>
</protein>
<dbReference type="EMBL" id="CP012700">
    <property type="protein sequence ID" value="ALH79897.1"/>
    <property type="molecule type" value="Genomic_DNA"/>
</dbReference>
<name>A0A0N9UWF2_SPHMC</name>
<dbReference type="Proteomes" id="UP000058074">
    <property type="component" value="Chromosome"/>
</dbReference>
<organism evidence="2 3">
    <name type="scientific">Sphingopyxis macrogoltabida</name>
    <name type="common">Sphingomonas macrogoltabidus</name>
    <dbReference type="NCBI Taxonomy" id="33050"/>
    <lineage>
        <taxon>Bacteria</taxon>
        <taxon>Pseudomonadati</taxon>
        <taxon>Pseudomonadota</taxon>
        <taxon>Alphaproteobacteria</taxon>
        <taxon>Sphingomonadales</taxon>
        <taxon>Sphingomonadaceae</taxon>
        <taxon>Sphingopyxis</taxon>
    </lineage>
</organism>
<dbReference type="InterPro" id="IPR032710">
    <property type="entry name" value="NTF2-like_dom_sf"/>
</dbReference>
<evidence type="ECO:0000313" key="2">
    <source>
        <dbReference type="EMBL" id="ALH79897.1"/>
    </source>
</evidence>
<accession>A0A0N9UWF2</accession>
<evidence type="ECO:0000259" key="1">
    <source>
        <dbReference type="Pfam" id="PF14534"/>
    </source>
</evidence>
<evidence type="ECO:0000313" key="3">
    <source>
        <dbReference type="Proteomes" id="UP000058074"/>
    </source>
</evidence>
<dbReference type="AlphaFoldDB" id="A0A0N9UWF2"/>
<dbReference type="InterPro" id="IPR027843">
    <property type="entry name" value="DUF4440"/>
</dbReference>
<proteinExistence type="predicted"/>
<reference evidence="2 3" key="1">
    <citation type="journal article" date="2015" name="Genome Announc.">
        <title>Complete Genome Sequence of Polypropylene Glycol- and Polyethylene Glycol-Degrading Sphingopyxis macrogoltabida Strain EY-1.</title>
        <authorList>
            <person name="Ohtsubo Y."/>
            <person name="Nagata Y."/>
            <person name="Numata M."/>
            <person name="Tsuchikane K."/>
            <person name="Hosoyama A."/>
            <person name="Yamazoe A."/>
            <person name="Tsuda M."/>
            <person name="Fujita N."/>
            <person name="Kawai F."/>
        </authorList>
    </citation>
    <scope>NUCLEOTIDE SEQUENCE [LARGE SCALE GENOMIC DNA]</scope>
    <source>
        <strain evidence="2 3">EY-1</strain>
    </source>
</reference>
<sequence length="127" mass="14372">MDAARTEIEALERDRAAAIAVGDLDRLAAMVTDDYHHVDADGCVRDKAGYLAAIRSAAGRYLDYKLRDNRIEVSGTVAWVHGSFDNRFEAADRSVRRKLARHMRLYRFENGGWRNFYHQGTLIAAAE</sequence>
<dbReference type="Pfam" id="PF14534">
    <property type="entry name" value="DUF4440"/>
    <property type="match status" value="1"/>
</dbReference>
<dbReference type="KEGG" id="smag:AN936_05825"/>
<dbReference type="Gene3D" id="3.10.450.50">
    <property type="match status" value="1"/>
</dbReference>
<dbReference type="PATRIC" id="fig|33050.5.peg.1215"/>
<dbReference type="SUPFAM" id="SSF54427">
    <property type="entry name" value="NTF2-like"/>
    <property type="match status" value="1"/>
</dbReference>
<gene>
    <name evidence="2" type="ORF">AN936_05825</name>
</gene>